<dbReference type="InterPro" id="IPR033655">
    <property type="entry name" value="TGS_RelA/SpoT"/>
</dbReference>
<reference evidence="3" key="1">
    <citation type="journal article" date="2021" name="PeerJ">
        <title>Extensive microbial diversity within the chicken gut microbiome revealed by metagenomics and culture.</title>
        <authorList>
            <person name="Gilroy R."/>
            <person name="Ravi A."/>
            <person name="Getino M."/>
            <person name="Pursley I."/>
            <person name="Horton D.L."/>
            <person name="Alikhan N.F."/>
            <person name="Baker D."/>
            <person name="Gharbi K."/>
            <person name="Hall N."/>
            <person name="Watson M."/>
            <person name="Adriaenssens E.M."/>
            <person name="Foster-Nyarko E."/>
            <person name="Jarju S."/>
            <person name="Secka A."/>
            <person name="Antonio M."/>
            <person name="Oren A."/>
            <person name="Chaudhuri R.R."/>
            <person name="La Ragione R."/>
            <person name="Hildebrand F."/>
            <person name="Pallen M.J."/>
        </authorList>
    </citation>
    <scope>NUCLEOTIDE SEQUENCE</scope>
    <source>
        <strain evidence="3">Gambia16-930</strain>
    </source>
</reference>
<accession>A0A9D1UHW4</accession>
<dbReference type="InterPro" id="IPR012675">
    <property type="entry name" value="Beta-grasp_dom_sf"/>
</dbReference>
<sequence length="742" mass="85619">MYIIDPEAERSEILRRYKHIITVVSSTAKKEEKRQIRKAFTVAMNAHYGVRRKTGEPYIYHPLEVARIASEDLGLGPTAVVCALLHDVVEDTEYTIEDIENIFDSKVAQIIDGLTKIEGVFDYATNSIQSENFKKLLTAMGDDVRVILLKLCDRLHNMRTLDSMPEHKQLKIASETQQLYVPLAHRLGLYKIKSELEDLATKYLNPKGYQDISSRLKDTEKERNDFIKAFAEPIKRQLEERGYRFTLSGRVKSITSILNKIEKKAVRFEEIYDIFAIRIILDVGPEVEKEACFSVYSIISSMYQQRRDRFRDWLTNPKSNGYEALHCTVMSNQGKWVEVQIRSTRMDEIAEKGLAAHYKYKEVEEGELDDSLDSWLSQVRELLDNDASNAVDFVNDFKLNAVTDQITVFTPKGKAINLPVGATVLDFAYNVHTELGNRCMGAKVNYKVVPIDYKLRASDQVEIITSKIVKPKQEWLSFVKSSKASAEIKNYLKDYRKGFQASGIEKLQGLFKSYNIEYNENNVERLRHFVNINNQIDFFYSVYEEKVSEADVRRCFEKSSKSSMWMFLRNPFTPKKKGKEEKTLKQEILEQARHNPENVLIGKDAENLPYITAKCCNPLPGDDIIGLIREDCIEVHRTNCKHAVDEMSKFGNRIVKAKWRENEKITFLAGIKMIGIDRRGLLHDLTRVISEAWNINIRGLVMESSEGVFEGRMMVYISDAEHLNRLIENIRKVDGIEKVFRV</sequence>
<dbReference type="Gene3D" id="3.10.20.30">
    <property type="match status" value="1"/>
</dbReference>
<name>A0A9D1UHW4_9BACT</name>
<protein>
    <submittedName>
        <fullName evidence="3">RelA/SpoT family protein</fullName>
    </submittedName>
</protein>
<dbReference type="Pfam" id="PF13291">
    <property type="entry name" value="ACT_4"/>
    <property type="match status" value="1"/>
</dbReference>
<dbReference type="Gene3D" id="1.10.3210.10">
    <property type="entry name" value="Hypothetical protein af1432"/>
    <property type="match status" value="1"/>
</dbReference>
<dbReference type="Pfam" id="PF02824">
    <property type="entry name" value="TGS"/>
    <property type="match status" value="1"/>
</dbReference>
<evidence type="ECO:0000313" key="4">
    <source>
        <dbReference type="Proteomes" id="UP000824267"/>
    </source>
</evidence>
<dbReference type="SUPFAM" id="SSF81271">
    <property type="entry name" value="TGS-like"/>
    <property type="match status" value="1"/>
</dbReference>
<dbReference type="FunFam" id="3.10.20.30:FF:000002">
    <property type="entry name" value="GTP pyrophosphokinase (RelA/SpoT)"/>
    <property type="match status" value="1"/>
</dbReference>
<dbReference type="AlphaFoldDB" id="A0A9D1UHW4"/>
<dbReference type="Gene3D" id="3.30.460.10">
    <property type="entry name" value="Beta Polymerase, domain 2"/>
    <property type="match status" value="1"/>
</dbReference>
<dbReference type="InterPro" id="IPR003607">
    <property type="entry name" value="HD/PDEase_dom"/>
</dbReference>
<dbReference type="InterPro" id="IPR007685">
    <property type="entry name" value="RelA_SpoT"/>
</dbReference>
<dbReference type="InterPro" id="IPR004811">
    <property type="entry name" value="RelA/Spo_fam"/>
</dbReference>
<dbReference type="InterPro" id="IPR045865">
    <property type="entry name" value="ACT-like_dom_sf"/>
</dbReference>
<dbReference type="Gene3D" id="3.30.70.260">
    <property type="match status" value="1"/>
</dbReference>
<dbReference type="InterPro" id="IPR012676">
    <property type="entry name" value="TGS-like"/>
</dbReference>
<dbReference type="Pfam" id="PF13328">
    <property type="entry name" value="HD_4"/>
    <property type="match status" value="1"/>
</dbReference>
<organism evidence="3 4">
    <name type="scientific">Candidatus Onthomorpha intestinigallinarum</name>
    <dbReference type="NCBI Taxonomy" id="2840880"/>
    <lineage>
        <taxon>Bacteria</taxon>
        <taxon>Pseudomonadati</taxon>
        <taxon>Bacteroidota</taxon>
        <taxon>Bacteroidia</taxon>
        <taxon>Bacteroidales</taxon>
        <taxon>Candidatus Onthomorpha</taxon>
    </lineage>
</organism>
<dbReference type="PANTHER" id="PTHR21262">
    <property type="entry name" value="GUANOSINE-3',5'-BIS DIPHOSPHATE 3'-PYROPHOSPHOHYDROLASE"/>
    <property type="match status" value="1"/>
</dbReference>
<dbReference type="SMART" id="SM00471">
    <property type="entry name" value="HDc"/>
    <property type="match status" value="1"/>
</dbReference>
<feature type="domain" description="TGS" evidence="2">
    <location>
        <begin position="404"/>
        <end position="465"/>
    </location>
</feature>
<dbReference type="SUPFAM" id="SSF55021">
    <property type="entry name" value="ACT-like"/>
    <property type="match status" value="1"/>
</dbReference>
<dbReference type="InterPro" id="IPR002912">
    <property type="entry name" value="ACT_dom"/>
</dbReference>
<gene>
    <name evidence="3" type="ORF">IAC47_02930</name>
</gene>
<comment type="function">
    <text evidence="1">In eubacteria ppGpp (guanosine 3'-diphosphate 5'-diphosphate) is a mediator of the stringent response that coordinates a variety of cellular activities in response to changes in nutritional abundance.</text>
</comment>
<proteinExistence type="inferred from homology"/>
<reference evidence="3" key="2">
    <citation type="submission" date="2021-04" db="EMBL/GenBank/DDBJ databases">
        <authorList>
            <person name="Gilroy R."/>
        </authorList>
    </citation>
    <scope>NUCLEOTIDE SEQUENCE</scope>
    <source>
        <strain evidence="3">Gambia16-930</strain>
    </source>
</reference>
<dbReference type="CDD" id="cd05399">
    <property type="entry name" value="NT_Rel-Spo_like"/>
    <property type="match status" value="1"/>
</dbReference>
<dbReference type="PANTHER" id="PTHR21262:SF31">
    <property type="entry name" value="GTP PYROPHOSPHOKINASE"/>
    <property type="match status" value="1"/>
</dbReference>
<dbReference type="EMBL" id="DXGG01000101">
    <property type="protein sequence ID" value="HIW87211.1"/>
    <property type="molecule type" value="Genomic_DNA"/>
</dbReference>
<comment type="caution">
    <text evidence="3">The sequence shown here is derived from an EMBL/GenBank/DDBJ whole genome shotgun (WGS) entry which is preliminary data.</text>
</comment>
<comment type="similarity">
    <text evidence="1">Belongs to the relA/spoT family.</text>
</comment>
<dbReference type="CDD" id="cd04876">
    <property type="entry name" value="ACT_RelA-SpoT"/>
    <property type="match status" value="1"/>
</dbReference>
<dbReference type="Pfam" id="PF04607">
    <property type="entry name" value="RelA_SpoT"/>
    <property type="match status" value="1"/>
</dbReference>
<dbReference type="GO" id="GO:0015969">
    <property type="term" value="P:guanosine tetraphosphate metabolic process"/>
    <property type="evidence" value="ECO:0007669"/>
    <property type="project" value="InterPro"/>
</dbReference>
<dbReference type="CDD" id="cd00077">
    <property type="entry name" value="HDc"/>
    <property type="match status" value="1"/>
</dbReference>
<evidence type="ECO:0000256" key="1">
    <source>
        <dbReference type="RuleBase" id="RU003847"/>
    </source>
</evidence>
<dbReference type="InterPro" id="IPR004095">
    <property type="entry name" value="TGS"/>
</dbReference>
<dbReference type="GO" id="GO:0005886">
    <property type="term" value="C:plasma membrane"/>
    <property type="evidence" value="ECO:0007669"/>
    <property type="project" value="TreeGrafter"/>
</dbReference>
<dbReference type="SUPFAM" id="SSF81301">
    <property type="entry name" value="Nucleotidyltransferase"/>
    <property type="match status" value="1"/>
</dbReference>
<dbReference type="PROSITE" id="PS51880">
    <property type="entry name" value="TGS"/>
    <property type="match status" value="1"/>
</dbReference>
<dbReference type="Proteomes" id="UP000824267">
    <property type="component" value="Unassembled WGS sequence"/>
</dbReference>
<dbReference type="SUPFAM" id="SSF109604">
    <property type="entry name" value="HD-domain/PDEase-like"/>
    <property type="match status" value="1"/>
</dbReference>
<dbReference type="CDD" id="cd01668">
    <property type="entry name" value="TGS_RSH"/>
    <property type="match status" value="1"/>
</dbReference>
<dbReference type="InterPro" id="IPR043519">
    <property type="entry name" value="NT_sf"/>
</dbReference>
<dbReference type="SMART" id="SM00954">
    <property type="entry name" value="RelA_SpoT"/>
    <property type="match status" value="1"/>
</dbReference>
<dbReference type="NCBIfam" id="TIGR00691">
    <property type="entry name" value="spoT_relA"/>
    <property type="match status" value="1"/>
</dbReference>
<dbReference type="FunFam" id="1.10.3210.10:FF:000001">
    <property type="entry name" value="GTP pyrophosphokinase RelA"/>
    <property type="match status" value="1"/>
</dbReference>
<evidence type="ECO:0000313" key="3">
    <source>
        <dbReference type="EMBL" id="HIW87211.1"/>
    </source>
</evidence>
<evidence type="ECO:0000259" key="2">
    <source>
        <dbReference type="PROSITE" id="PS51880"/>
    </source>
</evidence>